<dbReference type="SUPFAM" id="SSF90229">
    <property type="entry name" value="CCCH zinc finger"/>
    <property type="match status" value="1"/>
</dbReference>
<comment type="caution">
    <text evidence="7">The sequence shown here is derived from an EMBL/GenBank/DDBJ whole genome shotgun (WGS) entry which is preliminary data.</text>
</comment>
<evidence type="ECO:0000313" key="8">
    <source>
        <dbReference type="Proteomes" id="UP000813461"/>
    </source>
</evidence>
<feature type="domain" description="C3H1-type" evidence="6">
    <location>
        <begin position="296"/>
        <end position="319"/>
    </location>
</feature>
<feature type="zinc finger region" description="C3H1-type" evidence="4">
    <location>
        <begin position="296"/>
        <end position="319"/>
    </location>
</feature>
<dbReference type="Gene3D" id="4.10.1000.10">
    <property type="entry name" value="Zinc finger, CCCH-type"/>
    <property type="match status" value="2"/>
</dbReference>
<organism evidence="7 8">
    <name type="scientific">Paraphoma chrysanthemicola</name>
    <dbReference type="NCBI Taxonomy" id="798071"/>
    <lineage>
        <taxon>Eukaryota</taxon>
        <taxon>Fungi</taxon>
        <taxon>Dikarya</taxon>
        <taxon>Ascomycota</taxon>
        <taxon>Pezizomycotina</taxon>
        <taxon>Dothideomycetes</taxon>
        <taxon>Pleosporomycetidae</taxon>
        <taxon>Pleosporales</taxon>
        <taxon>Pleosporineae</taxon>
        <taxon>Phaeosphaeriaceae</taxon>
        <taxon>Paraphoma</taxon>
    </lineage>
</organism>
<reference evidence="7" key="1">
    <citation type="journal article" date="2021" name="Nat. Commun.">
        <title>Genetic determinants of endophytism in the Arabidopsis root mycobiome.</title>
        <authorList>
            <person name="Mesny F."/>
            <person name="Miyauchi S."/>
            <person name="Thiergart T."/>
            <person name="Pickel B."/>
            <person name="Atanasova L."/>
            <person name="Karlsson M."/>
            <person name="Huettel B."/>
            <person name="Barry K.W."/>
            <person name="Haridas S."/>
            <person name="Chen C."/>
            <person name="Bauer D."/>
            <person name="Andreopoulos W."/>
            <person name="Pangilinan J."/>
            <person name="LaButti K."/>
            <person name="Riley R."/>
            <person name="Lipzen A."/>
            <person name="Clum A."/>
            <person name="Drula E."/>
            <person name="Henrissat B."/>
            <person name="Kohler A."/>
            <person name="Grigoriev I.V."/>
            <person name="Martin F.M."/>
            <person name="Hacquard S."/>
        </authorList>
    </citation>
    <scope>NUCLEOTIDE SEQUENCE</scope>
    <source>
        <strain evidence="7">MPI-SDFR-AT-0120</strain>
    </source>
</reference>
<evidence type="ECO:0000313" key="7">
    <source>
        <dbReference type="EMBL" id="KAH7086703.1"/>
    </source>
</evidence>
<dbReference type="InterPro" id="IPR036855">
    <property type="entry name" value="Znf_CCCH_sf"/>
</dbReference>
<sequence>MIRTKLDLPPRPYQGQDISKLPPDEQIRARASIASWVVLVKRMREEQDRIDAASQTPTSAAAPVSATAFAPSHTASPNYSLRGSGHHSTTYRGGGHHGAHHYGTGYHAGPHYGRGGRAGYSPYAGMPRFRNRSAVFNSADSSYDNSDADEVTTLTASPQRNLQAVEKKELCATFTLTGNAAGHCVHALLPMCATNPREGICSRPGCSLDHDPNKLSICKTWLFKGDCPDGEDCSLSHEATEHNTPHCQHFQKGRCTKDDCQFPHVRLNPAALNCEAFGQKGYCEKGSRCAELHAHECPTFANTGTCRYGTKCRLGHVHRASRMKKAARRPSDTPSPLSDPAPEALDITDAAEARNTARPVCDAEAIDASDTKDSNTFAKPVSNAEDPHHFSQQVDYVPLE</sequence>
<dbReference type="GO" id="GO:0005634">
    <property type="term" value="C:nucleus"/>
    <property type="evidence" value="ECO:0007669"/>
    <property type="project" value="TreeGrafter"/>
</dbReference>
<dbReference type="OrthoDB" id="410307at2759"/>
<evidence type="ECO:0000256" key="5">
    <source>
        <dbReference type="SAM" id="MobiDB-lite"/>
    </source>
</evidence>
<gene>
    <name evidence="7" type="ORF">FB567DRAFT_549159</name>
</gene>
<dbReference type="PANTHER" id="PTHR46156">
    <property type="entry name" value="CCCH ZINGC FINGER"/>
    <property type="match status" value="1"/>
</dbReference>
<feature type="domain" description="C3H1-type" evidence="6">
    <location>
        <begin position="241"/>
        <end position="267"/>
    </location>
</feature>
<name>A0A8K0R4Z8_9PLEO</name>
<dbReference type="GO" id="GO:0008270">
    <property type="term" value="F:zinc ion binding"/>
    <property type="evidence" value="ECO:0007669"/>
    <property type="project" value="UniProtKB-KW"/>
</dbReference>
<dbReference type="InterPro" id="IPR000571">
    <property type="entry name" value="Znf_CCCH"/>
</dbReference>
<feature type="region of interest" description="Disordered" evidence="5">
    <location>
        <begin position="1"/>
        <end position="24"/>
    </location>
</feature>
<dbReference type="Proteomes" id="UP000813461">
    <property type="component" value="Unassembled WGS sequence"/>
</dbReference>
<evidence type="ECO:0000256" key="2">
    <source>
        <dbReference type="ARBA" id="ARBA00022771"/>
    </source>
</evidence>
<protein>
    <recommendedName>
        <fullName evidence="6">C3H1-type domain-containing protein</fullName>
    </recommendedName>
</protein>
<feature type="domain" description="C3H1-type" evidence="6">
    <location>
        <begin position="212"/>
        <end position="240"/>
    </location>
</feature>
<keyword evidence="1 4" id="KW-0479">Metal-binding</keyword>
<dbReference type="FunFam" id="4.10.1000.10:FF:000035">
    <property type="entry name" value="CCCH zinc finger protein, variant"/>
    <property type="match status" value="1"/>
</dbReference>
<feature type="zinc finger region" description="C3H1-type" evidence="4">
    <location>
        <begin position="241"/>
        <end position="267"/>
    </location>
</feature>
<dbReference type="SMART" id="SM00356">
    <property type="entry name" value="ZnF_C3H1"/>
    <property type="match status" value="4"/>
</dbReference>
<evidence type="ECO:0000256" key="1">
    <source>
        <dbReference type="ARBA" id="ARBA00022723"/>
    </source>
</evidence>
<dbReference type="PROSITE" id="PS50103">
    <property type="entry name" value="ZF_C3H1"/>
    <property type="match status" value="3"/>
</dbReference>
<dbReference type="EMBL" id="JAGMVJ010000010">
    <property type="protein sequence ID" value="KAH7086703.1"/>
    <property type="molecule type" value="Genomic_DNA"/>
</dbReference>
<keyword evidence="2 4" id="KW-0863">Zinc-finger</keyword>
<keyword evidence="3 4" id="KW-0862">Zinc</keyword>
<feature type="region of interest" description="Disordered" evidence="5">
    <location>
        <begin position="321"/>
        <end position="400"/>
    </location>
</feature>
<dbReference type="AlphaFoldDB" id="A0A8K0R4Z8"/>
<evidence type="ECO:0000256" key="3">
    <source>
        <dbReference type="ARBA" id="ARBA00022833"/>
    </source>
</evidence>
<feature type="zinc finger region" description="C3H1-type" evidence="4">
    <location>
        <begin position="212"/>
        <end position="240"/>
    </location>
</feature>
<dbReference type="PANTHER" id="PTHR46156:SF1">
    <property type="entry name" value="ZINC FINGER CCCH DOMAIN-CONTAINING PROTEIN 3"/>
    <property type="match status" value="1"/>
</dbReference>
<evidence type="ECO:0000259" key="6">
    <source>
        <dbReference type="PROSITE" id="PS50103"/>
    </source>
</evidence>
<proteinExistence type="predicted"/>
<keyword evidence="8" id="KW-1185">Reference proteome</keyword>
<accession>A0A8K0R4Z8</accession>
<evidence type="ECO:0000256" key="4">
    <source>
        <dbReference type="PROSITE-ProRule" id="PRU00723"/>
    </source>
</evidence>